<accession>A0A058Z2F6</accession>
<gene>
    <name evidence="3" type="ORF">H696_04729</name>
</gene>
<dbReference type="GeneID" id="20529454"/>
<dbReference type="SMART" id="SM00558">
    <property type="entry name" value="JmjC"/>
    <property type="match status" value="1"/>
</dbReference>
<proteinExistence type="predicted"/>
<dbReference type="RefSeq" id="XP_009496867.1">
    <property type="nucleotide sequence ID" value="XM_009498592.1"/>
</dbReference>
<dbReference type="PANTHER" id="PTHR12461:SF99">
    <property type="entry name" value="BIFUNCTIONAL PEPTIDASE AND (3S)-LYSYL HYDROXYLASE JMJD7"/>
    <property type="match status" value="1"/>
</dbReference>
<feature type="region of interest" description="Disordered" evidence="1">
    <location>
        <begin position="506"/>
        <end position="529"/>
    </location>
</feature>
<dbReference type="eggNOG" id="KOG2508">
    <property type="taxonomic scope" value="Eukaryota"/>
</dbReference>
<feature type="region of interest" description="Disordered" evidence="1">
    <location>
        <begin position="43"/>
        <end position="141"/>
    </location>
</feature>
<dbReference type="OrthoDB" id="415358at2759"/>
<evidence type="ECO:0000259" key="2">
    <source>
        <dbReference type="PROSITE" id="PS51184"/>
    </source>
</evidence>
<reference evidence="3" key="1">
    <citation type="submission" date="2013-04" db="EMBL/GenBank/DDBJ databases">
        <title>The Genome Sequence of Fonticula alba ATCC 38817.</title>
        <authorList>
            <consortium name="The Broad Institute Genomics Platform"/>
            <person name="Russ C."/>
            <person name="Cuomo C."/>
            <person name="Burger G."/>
            <person name="Gray M.W."/>
            <person name="Holland P.W.H."/>
            <person name="King N."/>
            <person name="Lang F.B.F."/>
            <person name="Roger A.J."/>
            <person name="Ruiz-Trillo I."/>
            <person name="Brown M."/>
            <person name="Walker B."/>
            <person name="Young S."/>
            <person name="Zeng Q."/>
            <person name="Gargeya S."/>
            <person name="Fitzgerald M."/>
            <person name="Haas B."/>
            <person name="Abouelleil A."/>
            <person name="Allen A.W."/>
            <person name="Alvarado L."/>
            <person name="Arachchi H.M."/>
            <person name="Berlin A.M."/>
            <person name="Chapman S.B."/>
            <person name="Gainer-Dewar J."/>
            <person name="Goldberg J."/>
            <person name="Griggs A."/>
            <person name="Gujja S."/>
            <person name="Hansen M."/>
            <person name="Howarth C."/>
            <person name="Imamovic A."/>
            <person name="Ireland A."/>
            <person name="Larimer J."/>
            <person name="McCowan C."/>
            <person name="Murphy C."/>
            <person name="Pearson M."/>
            <person name="Poon T.W."/>
            <person name="Priest M."/>
            <person name="Roberts A."/>
            <person name="Saif S."/>
            <person name="Shea T."/>
            <person name="Sisk P."/>
            <person name="Sykes S."/>
            <person name="Wortman J."/>
            <person name="Nusbaum C."/>
            <person name="Birren B."/>
        </authorList>
    </citation>
    <scope>NUCLEOTIDE SEQUENCE [LARGE SCALE GENOMIC DNA]</scope>
    <source>
        <strain evidence="3">ATCC 38817</strain>
    </source>
</reference>
<protein>
    <recommendedName>
        <fullName evidence="2">JmjC domain-containing protein</fullName>
    </recommendedName>
</protein>
<organism evidence="3">
    <name type="scientific">Fonticula alba</name>
    <name type="common">Slime mold</name>
    <dbReference type="NCBI Taxonomy" id="691883"/>
    <lineage>
        <taxon>Eukaryota</taxon>
        <taxon>Rotosphaerida</taxon>
        <taxon>Fonticulaceae</taxon>
        <taxon>Fonticula</taxon>
    </lineage>
</organism>
<feature type="compositionally biased region" description="Acidic residues" evidence="1">
    <location>
        <begin position="124"/>
        <end position="138"/>
    </location>
</feature>
<evidence type="ECO:0000256" key="1">
    <source>
        <dbReference type="SAM" id="MobiDB-lite"/>
    </source>
</evidence>
<dbReference type="Gene3D" id="2.60.120.10">
    <property type="entry name" value="Jelly Rolls"/>
    <property type="match status" value="1"/>
</dbReference>
<feature type="compositionally biased region" description="Low complexity" evidence="1">
    <location>
        <begin position="45"/>
        <end position="58"/>
    </location>
</feature>
<sequence>MATMDFEDPPLSSDEEIVDVRQYGRPADGLMDAVQRFSEKDNPVLAAGGPAQTAALATLDDHADGPGDTSASPAMSDRVREALSRARQANAFLDSMREEGVLPPRRPAVAEEDSQAEVASPSEPEPEPQPEPEPELEPELPAKAPKTCECDAKSAAQAPSLEDVGDFSDLELELGNYYEDDLAPVDSDSEASSGSSPSARQCLADCVRLSRELRSLQLPALRDASGFAFHPCPELDVRALASETDRGAAIRRALGQAAVGHTPLVVRGALDHAPAVALWRSWDYVLDRIGRDTRVTVSVTPNGRADGPVRPAAARARGWLDASQTPGNTDGAAGDPAWLFITPHEQTITLGELRERLRAGRARVAATRDRIGLSRSFIADGQVELPADWALLPDDEVYYVQLQNGNIASMPEPGPAEGEQTPGHTTGEWARMIGDVPTSLDFMVDVFGTEPEVVNLWLGDARAQTSIHGDPYENAYSVITGQKTFWLYPPVDAAFMRERACQGAVFAPKDSQPDGGPSAGPDGGACRAFGIRPAEESSTSWVTFDPWVTLPRPLARNPAHYVPAPVLATLLPGDLLYLPALWYHGVQQDGFPGGAAEAGQAPDQVPQDALGPDGTCIAVNWWQPASVDSRWAHARAAKVQARRAGR</sequence>
<dbReference type="EMBL" id="KB932208">
    <property type="protein sequence ID" value="KCV68435.1"/>
    <property type="molecule type" value="Genomic_DNA"/>
</dbReference>
<dbReference type="SUPFAM" id="SSF51197">
    <property type="entry name" value="Clavaminate synthase-like"/>
    <property type="match status" value="1"/>
</dbReference>
<feature type="domain" description="JmjC" evidence="2">
    <location>
        <begin position="399"/>
        <end position="638"/>
    </location>
</feature>
<dbReference type="PROSITE" id="PS51184">
    <property type="entry name" value="JMJC"/>
    <property type="match status" value="1"/>
</dbReference>
<dbReference type="InterPro" id="IPR041667">
    <property type="entry name" value="Cupin_8"/>
</dbReference>
<keyword evidence="4" id="KW-1185">Reference proteome</keyword>
<dbReference type="Pfam" id="PF13621">
    <property type="entry name" value="Cupin_8"/>
    <property type="match status" value="1"/>
</dbReference>
<evidence type="ECO:0000313" key="3">
    <source>
        <dbReference type="EMBL" id="KCV68435.1"/>
    </source>
</evidence>
<name>A0A058Z2F6_FONAL</name>
<dbReference type="AlphaFoldDB" id="A0A058Z2F6"/>
<dbReference type="Proteomes" id="UP000030693">
    <property type="component" value="Unassembled WGS sequence"/>
</dbReference>
<dbReference type="InterPro" id="IPR003347">
    <property type="entry name" value="JmjC_dom"/>
</dbReference>
<dbReference type="InterPro" id="IPR014710">
    <property type="entry name" value="RmlC-like_jellyroll"/>
</dbReference>
<dbReference type="PANTHER" id="PTHR12461">
    <property type="entry name" value="HYPOXIA-INDUCIBLE FACTOR 1 ALPHA INHIBITOR-RELATED"/>
    <property type="match status" value="1"/>
</dbReference>
<dbReference type="STRING" id="691883.A0A058Z2F6"/>
<evidence type="ECO:0000313" key="4">
    <source>
        <dbReference type="Proteomes" id="UP000030693"/>
    </source>
</evidence>